<reference evidence="3 4" key="1">
    <citation type="journal article" date="2024" name="Commun. Biol.">
        <title>Comparative genomic analysis of thermophilic fungi reveals convergent evolutionary adaptations and gene losses.</title>
        <authorList>
            <person name="Steindorff A.S."/>
            <person name="Aguilar-Pontes M.V."/>
            <person name="Robinson A.J."/>
            <person name="Andreopoulos B."/>
            <person name="LaButti K."/>
            <person name="Kuo A."/>
            <person name="Mondo S."/>
            <person name="Riley R."/>
            <person name="Otillar R."/>
            <person name="Haridas S."/>
            <person name="Lipzen A."/>
            <person name="Grimwood J."/>
            <person name="Schmutz J."/>
            <person name="Clum A."/>
            <person name="Reid I.D."/>
            <person name="Moisan M.C."/>
            <person name="Butler G."/>
            <person name="Nguyen T.T.M."/>
            <person name="Dewar K."/>
            <person name="Conant G."/>
            <person name="Drula E."/>
            <person name="Henrissat B."/>
            <person name="Hansel C."/>
            <person name="Singer S."/>
            <person name="Hutchinson M.I."/>
            <person name="de Vries R.P."/>
            <person name="Natvig D.O."/>
            <person name="Powell A.J."/>
            <person name="Tsang A."/>
            <person name="Grigoriev I.V."/>
        </authorList>
    </citation>
    <scope>NUCLEOTIDE SEQUENCE [LARGE SCALE GENOMIC DNA]</scope>
    <source>
        <strain evidence="3 4">CBS 494.80</strain>
    </source>
</reference>
<protein>
    <submittedName>
        <fullName evidence="3">Uncharacterized protein</fullName>
    </submittedName>
</protein>
<accession>A0ABR4BUH0</accession>
<keyword evidence="4" id="KW-1185">Reference proteome</keyword>
<name>A0ABR4BUH0_9HELO</name>
<evidence type="ECO:0000313" key="3">
    <source>
        <dbReference type="EMBL" id="KAL2060694.1"/>
    </source>
</evidence>
<feature type="region of interest" description="Disordered" evidence="2">
    <location>
        <begin position="1"/>
        <end position="20"/>
    </location>
</feature>
<dbReference type="Proteomes" id="UP001595075">
    <property type="component" value="Unassembled WGS sequence"/>
</dbReference>
<feature type="region of interest" description="Disordered" evidence="2">
    <location>
        <begin position="120"/>
        <end position="185"/>
    </location>
</feature>
<gene>
    <name evidence="3" type="ORF">VTL71DRAFT_9335</name>
</gene>
<keyword evidence="1" id="KW-0175">Coiled coil</keyword>
<sequence>MEKCSDDIEREARGGEKNRELNCPDYEVGCEWQKKTVCKTCHEQEMKARKARYKAEKEEARQLAKREKALKKAIPLEPAGPTLSRAPTGFRSLARSLTAEVKKSETFKFVRSLTNRVAAHQTATWQAQRDADQARQNQRYQGYASDNAYREGQLNSFFQGRAPSPPRTERQRALDRTDEREGNKR</sequence>
<comment type="caution">
    <text evidence="3">The sequence shown here is derived from an EMBL/GenBank/DDBJ whole genome shotgun (WGS) entry which is preliminary data.</text>
</comment>
<organism evidence="3 4">
    <name type="scientific">Oculimacula yallundae</name>
    <dbReference type="NCBI Taxonomy" id="86028"/>
    <lineage>
        <taxon>Eukaryota</taxon>
        <taxon>Fungi</taxon>
        <taxon>Dikarya</taxon>
        <taxon>Ascomycota</taxon>
        <taxon>Pezizomycotina</taxon>
        <taxon>Leotiomycetes</taxon>
        <taxon>Helotiales</taxon>
        <taxon>Ploettnerulaceae</taxon>
        <taxon>Oculimacula</taxon>
    </lineage>
</organism>
<feature type="compositionally biased region" description="Low complexity" evidence="2">
    <location>
        <begin position="121"/>
        <end position="141"/>
    </location>
</feature>
<feature type="compositionally biased region" description="Basic and acidic residues" evidence="2">
    <location>
        <begin position="167"/>
        <end position="185"/>
    </location>
</feature>
<proteinExistence type="predicted"/>
<evidence type="ECO:0000256" key="1">
    <source>
        <dbReference type="SAM" id="Coils"/>
    </source>
</evidence>
<dbReference type="EMBL" id="JAZHXI010000021">
    <property type="protein sequence ID" value="KAL2060694.1"/>
    <property type="molecule type" value="Genomic_DNA"/>
</dbReference>
<evidence type="ECO:0000256" key="2">
    <source>
        <dbReference type="SAM" id="MobiDB-lite"/>
    </source>
</evidence>
<feature type="coiled-coil region" evidence="1">
    <location>
        <begin position="43"/>
        <end position="73"/>
    </location>
</feature>
<evidence type="ECO:0000313" key="4">
    <source>
        <dbReference type="Proteomes" id="UP001595075"/>
    </source>
</evidence>